<dbReference type="Proteomes" id="UP000834106">
    <property type="component" value="Chromosome 18"/>
</dbReference>
<evidence type="ECO:0000313" key="1">
    <source>
        <dbReference type="EMBL" id="CAI9782152.1"/>
    </source>
</evidence>
<gene>
    <name evidence="1" type="ORF">FPE_LOCUS29582</name>
</gene>
<dbReference type="EMBL" id="OU503053">
    <property type="protein sequence ID" value="CAI9782152.1"/>
    <property type="molecule type" value="Genomic_DNA"/>
</dbReference>
<name>A0AAD2ABR4_9LAMI</name>
<dbReference type="AlphaFoldDB" id="A0AAD2ABR4"/>
<sequence>MLESKSRGGGFYDLGVSNFGSSISGLFGSFVEEARILICGDIKIGNGEILYLEIICPNHGGAGGSGGLGGGLGGGAGGGLGGGAGGGLGGGVGAEGGGGGNCGCLGDGAGGVIMEFHFVLIFASSLSLSKSNQGIEHSISRNLKEDQPQIPEVNYSRERSRAAWKVIEEYLMPFLE</sequence>
<evidence type="ECO:0000313" key="2">
    <source>
        <dbReference type="Proteomes" id="UP000834106"/>
    </source>
</evidence>
<organism evidence="1 2">
    <name type="scientific">Fraxinus pennsylvanica</name>
    <dbReference type="NCBI Taxonomy" id="56036"/>
    <lineage>
        <taxon>Eukaryota</taxon>
        <taxon>Viridiplantae</taxon>
        <taxon>Streptophyta</taxon>
        <taxon>Embryophyta</taxon>
        <taxon>Tracheophyta</taxon>
        <taxon>Spermatophyta</taxon>
        <taxon>Magnoliopsida</taxon>
        <taxon>eudicotyledons</taxon>
        <taxon>Gunneridae</taxon>
        <taxon>Pentapetalae</taxon>
        <taxon>asterids</taxon>
        <taxon>lamiids</taxon>
        <taxon>Lamiales</taxon>
        <taxon>Oleaceae</taxon>
        <taxon>Oleeae</taxon>
        <taxon>Fraxinus</taxon>
    </lineage>
</organism>
<protein>
    <submittedName>
        <fullName evidence="1">Uncharacterized protein</fullName>
    </submittedName>
</protein>
<accession>A0AAD2ABR4</accession>
<proteinExistence type="predicted"/>
<reference evidence="1" key="1">
    <citation type="submission" date="2023-05" db="EMBL/GenBank/DDBJ databases">
        <authorList>
            <person name="Huff M."/>
        </authorList>
    </citation>
    <scope>NUCLEOTIDE SEQUENCE</scope>
</reference>
<keyword evidence="2" id="KW-1185">Reference proteome</keyword>